<evidence type="ECO:0008006" key="3">
    <source>
        <dbReference type="Google" id="ProtNLM"/>
    </source>
</evidence>
<gene>
    <name evidence="1" type="ORF">SAMN02745199_1585</name>
</gene>
<accession>A0A1M5U1M4</accession>
<dbReference type="AlphaFoldDB" id="A0A1M5U1M4"/>
<name>A0A1M5U1M4_9BACT</name>
<sequence length="529" mass="59325">MKKGLFVMIILLASLLVFSGSFSLSVLNLTTIGINDGSLDYFPIMYVTYKPVDFLALKISDYLLLSHDTWNFGGISIFQPRYYYLEGKFKLFNFDVTLDVLKARLKKTQTEKLDGLRVGGLKFDYYGAGLFIRNGKFNLGVAYDINNSYIAGYLQTNLFGIKLGGYYETKYQQVSLDLNKSFNFGKISVDTWAALSAKSSDIAAFSYLIGGKLQYKNVIFAGQYLQLGLNPYDADFQTGDPNEVAFSANAWALYADLDYVLNNYTIGAFLRHNSVWANMNYLPLYGLKLSYKDFTLKFGNGDLDSNISGEQKIIVELNYFYSLDFDKLFNFGKKAKQVAPMATPKAGKHMTMGYNSIMDVILGEEGQVYTVKGIVTSPKDLLGSGSFYIQDETSGLMIYAPSLTEDLNVGDVVIVTGKSKVWYDIIEIVADKVEVMGNAEPKPDVLTSLSKTFLSSFVWVEGVVKEKNTYDFLVDTGDFVIKIYLKKGTNIDISNIKVGQKVKVQGILSIYNGEYEILPRWQEDIEVIE</sequence>
<dbReference type="EMBL" id="FQXN01000007">
    <property type="protein sequence ID" value="SHH56756.1"/>
    <property type="molecule type" value="Genomic_DNA"/>
</dbReference>
<dbReference type="OrthoDB" id="46186at2"/>
<evidence type="ECO:0000313" key="1">
    <source>
        <dbReference type="EMBL" id="SHH56756.1"/>
    </source>
</evidence>
<proteinExistence type="predicted"/>
<reference evidence="2" key="1">
    <citation type="submission" date="2016-11" db="EMBL/GenBank/DDBJ databases">
        <authorList>
            <person name="Varghese N."/>
            <person name="Submissions S."/>
        </authorList>
    </citation>
    <scope>NUCLEOTIDE SEQUENCE [LARGE SCALE GENOMIC DNA]</scope>
    <source>
        <strain evidence="2">DSM 15807</strain>
    </source>
</reference>
<protein>
    <recommendedName>
        <fullName evidence="3">OB-fold nucleic acid binding domain-containing protein</fullName>
    </recommendedName>
</protein>
<organism evidence="1 2">
    <name type="scientific">Thermosipho atlanticus DSM 15807</name>
    <dbReference type="NCBI Taxonomy" id="1123380"/>
    <lineage>
        <taxon>Bacteria</taxon>
        <taxon>Thermotogati</taxon>
        <taxon>Thermotogota</taxon>
        <taxon>Thermotogae</taxon>
        <taxon>Thermotogales</taxon>
        <taxon>Fervidobacteriaceae</taxon>
        <taxon>Thermosipho</taxon>
    </lineage>
</organism>
<dbReference type="Proteomes" id="UP000242592">
    <property type="component" value="Unassembled WGS sequence"/>
</dbReference>
<dbReference type="RefSeq" id="WP_073073899.1">
    <property type="nucleotide sequence ID" value="NZ_FQXN01000007.1"/>
</dbReference>
<evidence type="ECO:0000313" key="2">
    <source>
        <dbReference type="Proteomes" id="UP000242592"/>
    </source>
</evidence>
<keyword evidence="2" id="KW-1185">Reference proteome</keyword>
<dbReference type="STRING" id="1123380.SAMN02745199_1585"/>